<reference evidence="1" key="1">
    <citation type="submission" date="2023-03" db="EMBL/GenBank/DDBJ databases">
        <title>Massive genome expansion in bonnet fungi (Mycena s.s.) driven by repeated elements and novel gene families across ecological guilds.</title>
        <authorList>
            <consortium name="Lawrence Berkeley National Laboratory"/>
            <person name="Harder C.B."/>
            <person name="Miyauchi S."/>
            <person name="Viragh M."/>
            <person name="Kuo A."/>
            <person name="Thoen E."/>
            <person name="Andreopoulos B."/>
            <person name="Lu D."/>
            <person name="Skrede I."/>
            <person name="Drula E."/>
            <person name="Henrissat B."/>
            <person name="Morin E."/>
            <person name="Kohler A."/>
            <person name="Barry K."/>
            <person name="LaButti K."/>
            <person name="Morin E."/>
            <person name="Salamov A."/>
            <person name="Lipzen A."/>
            <person name="Mereny Z."/>
            <person name="Hegedus B."/>
            <person name="Baldrian P."/>
            <person name="Stursova M."/>
            <person name="Weitz H."/>
            <person name="Taylor A."/>
            <person name="Grigoriev I.V."/>
            <person name="Nagy L.G."/>
            <person name="Martin F."/>
            <person name="Kauserud H."/>
        </authorList>
    </citation>
    <scope>NUCLEOTIDE SEQUENCE</scope>
    <source>
        <strain evidence="1">9144</strain>
    </source>
</reference>
<dbReference type="Proteomes" id="UP001219525">
    <property type="component" value="Unassembled WGS sequence"/>
</dbReference>
<gene>
    <name evidence="1" type="ORF">GGX14DRAFT_383197</name>
</gene>
<keyword evidence="2" id="KW-1185">Reference proteome</keyword>
<protein>
    <submittedName>
        <fullName evidence="1">Uncharacterized protein</fullName>
    </submittedName>
</protein>
<name>A0AAD6UL33_9AGAR</name>
<accession>A0AAD6UL33</accession>
<evidence type="ECO:0000313" key="1">
    <source>
        <dbReference type="EMBL" id="KAJ7189477.1"/>
    </source>
</evidence>
<sequence length="790" mass="87185">MKGKGGVFTESSREMIRDLVALKVPAMNVDPVIHTVGRGLGREVQDHVSARQINRVVEEGGIASDLQVTSEIQGSKAFGTSGDGTTIRHINFEAKHVTYTKAGEDTPVTRMLDITSAPNHTSAAQLAGWKQIMRCALVDTYNASPLGQADPIDLDEFITWLTSLGTDHANEGTGPANDQLLLAKLKREWKITAQKIMLGKKYMASTDLQTYLPLIQSFNDAKIEAAGGLYSWNALPEEEKTRRDIDVCRRVWAHFGETQWKDLSEEERFEKQTLVWCGCCMHKEMNSVKGGVQALGLFWKSIGGPAPVKLMNKGNAAAAQNSTAGSKASEHALEVSEGGAIKLMSLVGALFNHKDDKKGQQDTFKIYFENFLGYTVSCPDTSNTRFQSHCDCAIFIILYLPQILAFMIHIMYGKTKTGLNHLEQNILMGLKDTPTLTELAVLALYALSVSFPYMRVARGLTNGRRVNALDMGPFHAKVCEAVADDPDLLLAPDASYETGTLDGQVWEHPEAFYAVLRMASGLPHLRSALKAFMTGAADTWKRFGAEYAADGVIAHLSPAARAKIYVNPTNDHNEGALGRLRAAMRQWASLSLSMHNAKSKYAVNGTREFLRSAVVTQALRVWLRGEARRRVDSGRDRKSRHELIEHETMAVEKKQQAEAERKQKAADKQAELAKLIPLLDIAHIEANHRKITATEIVQQINWHRQFVEKGVIPQKTLIGGMSKADKVMQLIAAVTRFNRDILPQLQLLAAAAVTSGAATDSDSVMPADIMLVENWDAQDDLDDADMLDDY</sequence>
<organism evidence="1 2">
    <name type="scientific">Mycena pura</name>
    <dbReference type="NCBI Taxonomy" id="153505"/>
    <lineage>
        <taxon>Eukaryota</taxon>
        <taxon>Fungi</taxon>
        <taxon>Dikarya</taxon>
        <taxon>Basidiomycota</taxon>
        <taxon>Agaricomycotina</taxon>
        <taxon>Agaricomycetes</taxon>
        <taxon>Agaricomycetidae</taxon>
        <taxon>Agaricales</taxon>
        <taxon>Marasmiineae</taxon>
        <taxon>Mycenaceae</taxon>
        <taxon>Mycena</taxon>
    </lineage>
</organism>
<dbReference type="EMBL" id="JARJCW010000176">
    <property type="protein sequence ID" value="KAJ7189477.1"/>
    <property type="molecule type" value="Genomic_DNA"/>
</dbReference>
<proteinExistence type="predicted"/>
<dbReference type="AlphaFoldDB" id="A0AAD6UL33"/>
<comment type="caution">
    <text evidence="1">The sequence shown here is derived from an EMBL/GenBank/DDBJ whole genome shotgun (WGS) entry which is preliminary data.</text>
</comment>
<evidence type="ECO:0000313" key="2">
    <source>
        <dbReference type="Proteomes" id="UP001219525"/>
    </source>
</evidence>